<dbReference type="SUPFAM" id="SSF88659">
    <property type="entry name" value="Sigma3 and sigma4 domains of RNA polymerase sigma factors"/>
    <property type="match status" value="1"/>
</dbReference>
<dbReference type="Proteomes" id="UP001208794">
    <property type="component" value="Unassembled WGS sequence"/>
</dbReference>
<dbReference type="PANTHER" id="PTHR47756:SF2">
    <property type="entry name" value="BLL6612 PROTEIN"/>
    <property type="match status" value="1"/>
</dbReference>
<dbReference type="PANTHER" id="PTHR47756">
    <property type="entry name" value="BLL6612 PROTEIN-RELATED"/>
    <property type="match status" value="1"/>
</dbReference>
<dbReference type="EMBL" id="JAMQPR010000001">
    <property type="protein sequence ID" value="MCW7504692.1"/>
    <property type="molecule type" value="Genomic_DNA"/>
</dbReference>
<dbReference type="InterPro" id="IPR013324">
    <property type="entry name" value="RNA_pol_sigma_r3/r4-like"/>
</dbReference>
<proteinExistence type="predicted"/>
<sequence>MDTADISNRISNLYKTEASKMISVLCKYYGIQFMDNAEEIVSETFLTASEDWLNKGIPNNPIPWLYSVAKNKAINRYKREKIHDQKIIDHYRQESNSSKIDFDFVMEEVIDSQLMMMFVLSHPSIPIESQIGLALRILCGFTIDEIAKTFLTNKETISKRLYRAKEVLRENGISLKYPTPDEFQNRLQSVLRTIYLIFNKGYSMEGLEKEIRKSLCLESIHLCSLLLETKISIHSDVYALLSLFCFQYSRFDSRFGHEGEIVLYEDQNREFWNLEFIQKGKYFYHLLIQNPMFSKFHLEANIAFWHSLPEGTNGKWQSISELYSALHLIESSSLIQLNRIYAIYKAYGNKEAIRELGKLDLPKNSYYFSLLGELYSGLDPLKSKEYFMEAISYVTSPKEINSIQNRMKKLL</sequence>
<dbReference type="Pfam" id="PF04542">
    <property type="entry name" value="Sigma70_r2"/>
    <property type="match status" value="1"/>
</dbReference>
<gene>
    <name evidence="3" type="ORF">ND855_11205</name>
</gene>
<evidence type="ECO:0000313" key="4">
    <source>
        <dbReference type="Proteomes" id="UP001208794"/>
    </source>
</evidence>
<accession>A0ABT3M9H8</accession>
<evidence type="ECO:0000259" key="1">
    <source>
        <dbReference type="Pfam" id="PF04542"/>
    </source>
</evidence>
<dbReference type="InterPro" id="IPR013325">
    <property type="entry name" value="RNA_pol_sigma_r2"/>
</dbReference>
<dbReference type="InterPro" id="IPR007627">
    <property type="entry name" value="RNA_pol_sigma70_r2"/>
</dbReference>
<feature type="domain" description="RNA polymerase sigma-70 region 2" evidence="1">
    <location>
        <begin position="13"/>
        <end position="81"/>
    </location>
</feature>
<dbReference type="InterPro" id="IPR046531">
    <property type="entry name" value="DUF6596"/>
</dbReference>
<protein>
    <submittedName>
        <fullName evidence="3">RNA polymerase subunit sigma</fullName>
    </submittedName>
</protein>
<comment type="caution">
    <text evidence="3">The sequence shown here is derived from an EMBL/GenBank/DDBJ whole genome shotgun (WGS) entry which is preliminary data.</text>
</comment>
<evidence type="ECO:0000259" key="2">
    <source>
        <dbReference type="Pfam" id="PF20239"/>
    </source>
</evidence>
<dbReference type="Gene3D" id="1.10.1740.10">
    <property type="match status" value="1"/>
</dbReference>
<dbReference type="RefSeq" id="WP_265358412.1">
    <property type="nucleotide sequence ID" value="NZ_JAMQPR010000001.1"/>
</dbReference>
<dbReference type="Pfam" id="PF20239">
    <property type="entry name" value="DUF6596"/>
    <property type="match status" value="1"/>
</dbReference>
<dbReference type="SUPFAM" id="SSF88946">
    <property type="entry name" value="Sigma2 domain of RNA polymerase sigma factors"/>
    <property type="match status" value="1"/>
</dbReference>
<evidence type="ECO:0000313" key="3">
    <source>
        <dbReference type="EMBL" id="MCW7504692.1"/>
    </source>
</evidence>
<reference evidence="3 4" key="1">
    <citation type="submission" date="2022-06" db="EMBL/GenBank/DDBJ databases">
        <title>Leptospira isolates from biofilms formed at urban environments.</title>
        <authorList>
            <person name="Ribeiro P.S."/>
            <person name="Sousa T."/>
            <person name="Carvalho N."/>
            <person name="Aburjaile F."/>
            <person name="Neves F."/>
            <person name="Oliveira D."/>
            <person name="Blanco L."/>
            <person name="Lima J."/>
            <person name="Costa F."/>
            <person name="Brenig B."/>
            <person name="Soares S."/>
            <person name="Ramos R."/>
            <person name="Goes-Neto A."/>
            <person name="Matiuzzi M."/>
            <person name="Azevedo V."/>
            <person name="Ristow P."/>
        </authorList>
    </citation>
    <scope>NUCLEOTIDE SEQUENCE [LARGE SCALE GENOMIC DNA]</scope>
    <source>
        <strain evidence="3 4">VSF14</strain>
    </source>
</reference>
<organism evidence="3 4">
    <name type="scientific">Leptospira paudalimensis</name>
    <dbReference type="NCBI Taxonomy" id="2950024"/>
    <lineage>
        <taxon>Bacteria</taxon>
        <taxon>Pseudomonadati</taxon>
        <taxon>Spirochaetota</taxon>
        <taxon>Spirochaetia</taxon>
        <taxon>Leptospirales</taxon>
        <taxon>Leptospiraceae</taxon>
        <taxon>Leptospira</taxon>
    </lineage>
</organism>
<feature type="domain" description="DUF6596" evidence="2">
    <location>
        <begin position="186"/>
        <end position="283"/>
    </location>
</feature>
<keyword evidence="4" id="KW-1185">Reference proteome</keyword>
<name>A0ABT3M9H8_9LEPT</name>